<proteinExistence type="predicted"/>
<gene>
    <name evidence="2" type="ORF">METZ01_LOCUS489891</name>
</gene>
<evidence type="ECO:0000259" key="1">
    <source>
        <dbReference type="Pfam" id="PF18962"/>
    </source>
</evidence>
<evidence type="ECO:0000313" key="2">
    <source>
        <dbReference type="EMBL" id="SVE37037.1"/>
    </source>
</evidence>
<dbReference type="Pfam" id="PF18962">
    <property type="entry name" value="Por_Secre_tail"/>
    <property type="match status" value="1"/>
</dbReference>
<dbReference type="EMBL" id="UINC01212626">
    <property type="protein sequence ID" value="SVE37037.1"/>
    <property type="molecule type" value="Genomic_DNA"/>
</dbReference>
<protein>
    <recommendedName>
        <fullName evidence="1">Secretion system C-terminal sorting domain-containing protein</fullName>
    </recommendedName>
</protein>
<dbReference type="AlphaFoldDB" id="A0A383CXI1"/>
<feature type="domain" description="Secretion system C-terminal sorting" evidence="1">
    <location>
        <begin position="14"/>
        <end position="89"/>
    </location>
</feature>
<reference evidence="2" key="1">
    <citation type="submission" date="2018-05" db="EMBL/GenBank/DDBJ databases">
        <authorList>
            <person name="Lanie J.A."/>
            <person name="Ng W.-L."/>
            <person name="Kazmierczak K.M."/>
            <person name="Andrzejewski T.M."/>
            <person name="Davidsen T.M."/>
            <person name="Wayne K.J."/>
            <person name="Tettelin H."/>
            <person name="Glass J.I."/>
            <person name="Rusch D."/>
            <person name="Podicherti R."/>
            <person name="Tsui H.-C.T."/>
            <person name="Winkler M.E."/>
        </authorList>
    </citation>
    <scope>NUCLEOTIDE SEQUENCE</scope>
</reference>
<sequence>SRSLPTEVSLSNAYPNPFNPTTMLSYDVPADMTVSLGIYDMRGRLVDELVNDMREQGRYNVTWNADEYASGFYMVKLVAGSTMQTQKIMLVK</sequence>
<dbReference type="InterPro" id="IPR026444">
    <property type="entry name" value="Secre_tail"/>
</dbReference>
<name>A0A383CXI1_9ZZZZ</name>
<organism evidence="2">
    <name type="scientific">marine metagenome</name>
    <dbReference type="NCBI Taxonomy" id="408172"/>
    <lineage>
        <taxon>unclassified sequences</taxon>
        <taxon>metagenomes</taxon>
        <taxon>ecological metagenomes</taxon>
    </lineage>
</organism>
<feature type="non-terminal residue" evidence="2">
    <location>
        <position position="1"/>
    </location>
</feature>
<accession>A0A383CXI1</accession>
<dbReference type="Gene3D" id="2.60.40.4070">
    <property type="match status" value="1"/>
</dbReference>
<dbReference type="NCBIfam" id="TIGR04183">
    <property type="entry name" value="Por_Secre_tail"/>
    <property type="match status" value="1"/>
</dbReference>